<dbReference type="EMBL" id="AP014967">
    <property type="protein sequence ID" value="BAT15145.1"/>
    <property type="molecule type" value="Genomic_DNA"/>
</dbReference>
<dbReference type="eggNOG" id="ENOG502R7DU">
    <property type="taxonomic scope" value="Eukaryota"/>
</dbReference>
<protein>
    <submittedName>
        <fullName evidence="1">Os11g0661700 protein</fullName>
    </submittedName>
</protein>
<evidence type="ECO:0000313" key="1">
    <source>
        <dbReference type="EMBL" id="BAT15145.1"/>
    </source>
</evidence>
<gene>
    <name evidence="1" type="ordered locus">Os11g0661700</name>
    <name evidence="1" type="ORF">OSNPB_110661700</name>
</gene>
<dbReference type="PaxDb" id="39947-A0A0P0Y511"/>
<sequence>MSASTSAQETVPGQAASSLALIRCTEPNPRSVWFGGASFSAVLLAVESISTDPSQPCIINENNKMFQNHIDSSTSSSFLHAHQEQYDQCAYPDEAVVEMEAEERAGEGGGDGEDPDHLLPHDLLHLGARLAVEPHVQLRHRRRARRQDHR</sequence>
<reference evidence="1 2" key="2">
    <citation type="journal article" date="2013" name="Plant Cell Physiol.">
        <title>Rice Annotation Project Database (RAP-DB): an integrative and interactive database for rice genomics.</title>
        <authorList>
            <person name="Sakai H."/>
            <person name="Lee S.S."/>
            <person name="Tanaka T."/>
            <person name="Numa H."/>
            <person name="Kim J."/>
            <person name="Kawahara Y."/>
            <person name="Wakimoto H."/>
            <person name="Yang C.C."/>
            <person name="Iwamoto M."/>
            <person name="Abe T."/>
            <person name="Yamada Y."/>
            <person name="Muto A."/>
            <person name="Inokuchi H."/>
            <person name="Ikemura T."/>
            <person name="Matsumoto T."/>
            <person name="Sasaki T."/>
            <person name="Itoh T."/>
        </authorList>
    </citation>
    <scope>NUCLEOTIDE SEQUENCE [LARGE SCALE GENOMIC DNA]</scope>
    <source>
        <strain evidence="2">cv. Nipponbare</strain>
    </source>
</reference>
<dbReference type="AlphaFoldDB" id="A0A0P0Y511"/>
<reference evidence="2" key="1">
    <citation type="journal article" date="2005" name="Nature">
        <title>The map-based sequence of the rice genome.</title>
        <authorList>
            <consortium name="International rice genome sequencing project (IRGSP)"/>
            <person name="Matsumoto T."/>
            <person name="Wu J."/>
            <person name="Kanamori H."/>
            <person name="Katayose Y."/>
            <person name="Fujisawa M."/>
            <person name="Namiki N."/>
            <person name="Mizuno H."/>
            <person name="Yamamoto K."/>
            <person name="Antonio B.A."/>
            <person name="Baba T."/>
            <person name="Sakata K."/>
            <person name="Nagamura Y."/>
            <person name="Aoki H."/>
            <person name="Arikawa K."/>
            <person name="Arita K."/>
            <person name="Bito T."/>
            <person name="Chiden Y."/>
            <person name="Fujitsuka N."/>
            <person name="Fukunaka R."/>
            <person name="Hamada M."/>
            <person name="Harada C."/>
            <person name="Hayashi A."/>
            <person name="Hijishita S."/>
            <person name="Honda M."/>
            <person name="Hosokawa S."/>
            <person name="Ichikawa Y."/>
            <person name="Idonuma A."/>
            <person name="Iijima M."/>
            <person name="Ikeda M."/>
            <person name="Ikeno M."/>
            <person name="Ito K."/>
            <person name="Ito S."/>
            <person name="Ito T."/>
            <person name="Ito Y."/>
            <person name="Ito Y."/>
            <person name="Iwabuchi A."/>
            <person name="Kamiya K."/>
            <person name="Karasawa W."/>
            <person name="Kurita K."/>
            <person name="Katagiri S."/>
            <person name="Kikuta A."/>
            <person name="Kobayashi H."/>
            <person name="Kobayashi N."/>
            <person name="Machita K."/>
            <person name="Maehara T."/>
            <person name="Masukawa M."/>
            <person name="Mizubayashi T."/>
            <person name="Mukai Y."/>
            <person name="Nagasaki H."/>
            <person name="Nagata Y."/>
            <person name="Naito S."/>
            <person name="Nakashima M."/>
            <person name="Nakama Y."/>
            <person name="Nakamichi Y."/>
            <person name="Nakamura M."/>
            <person name="Meguro A."/>
            <person name="Negishi M."/>
            <person name="Ohta I."/>
            <person name="Ohta T."/>
            <person name="Okamoto M."/>
            <person name="Ono N."/>
            <person name="Saji S."/>
            <person name="Sakaguchi M."/>
            <person name="Sakai K."/>
            <person name="Shibata M."/>
            <person name="Shimokawa T."/>
            <person name="Song J."/>
            <person name="Takazaki Y."/>
            <person name="Terasawa K."/>
            <person name="Tsugane M."/>
            <person name="Tsuji K."/>
            <person name="Ueda S."/>
            <person name="Waki K."/>
            <person name="Yamagata H."/>
            <person name="Yamamoto M."/>
            <person name="Yamamoto S."/>
            <person name="Yamane H."/>
            <person name="Yoshiki S."/>
            <person name="Yoshihara R."/>
            <person name="Yukawa K."/>
            <person name="Zhong H."/>
            <person name="Yano M."/>
            <person name="Yuan Q."/>
            <person name="Ouyang S."/>
            <person name="Liu J."/>
            <person name="Jones K.M."/>
            <person name="Gansberger K."/>
            <person name="Moffat K."/>
            <person name="Hill J."/>
            <person name="Bera J."/>
            <person name="Fadrosh D."/>
            <person name="Jin S."/>
            <person name="Johri S."/>
            <person name="Kim M."/>
            <person name="Overton L."/>
            <person name="Reardon M."/>
            <person name="Tsitrin T."/>
            <person name="Vuong H."/>
            <person name="Weaver B."/>
            <person name="Ciecko A."/>
            <person name="Tallon L."/>
            <person name="Jackson J."/>
            <person name="Pai G."/>
            <person name="Aken S.V."/>
            <person name="Utterback T."/>
            <person name="Reidmuller S."/>
            <person name="Feldblyum T."/>
            <person name="Hsiao J."/>
            <person name="Zismann V."/>
            <person name="Iobst S."/>
            <person name="de Vazeille A.R."/>
            <person name="Buell C.R."/>
            <person name="Ying K."/>
            <person name="Li Y."/>
            <person name="Lu T."/>
            <person name="Huang Y."/>
            <person name="Zhao Q."/>
            <person name="Feng Q."/>
            <person name="Zhang L."/>
            <person name="Zhu J."/>
            <person name="Weng Q."/>
            <person name="Mu J."/>
            <person name="Lu Y."/>
            <person name="Fan D."/>
            <person name="Liu Y."/>
            <person name="Guan J."/>
            <person name="Zhang Y."/>
            <person name="Yu S."/>
            <person name="Liu X."/>
            <person name="Zhang Y."/>
            <person name="Hong G."/>
            <person name="Han B."/>
            <person name="Choisne N."/>
            <person name="Demange N."/>
            <person name="Orjeda G."/>
            <person name="Samain S."/>
            <person name="Cattolico L."/>
            <person name="Pelletier E."/>
            <person name="Couloux A."/>
            <person name="Segurens B."/>
            <person name="Wincker P."/>
            <person name="D'Hont A."/>
            <person name="Scarpelli C."/>
            <person name="Weissenbach J."/>
            <person name="Salanoubat M."/>
            <person name="Quetier F."/>
            <person name="Yu Y."/>
            <person name="Kim H.R."/>
            <person name="Rambo T."/>
            <person name="Currie J."/>
            <person name="Collura K."/>
            <person name="Luo M."/>
            <person name="Yang T."/>
            <person name="Ammiraju J.S.S."/>
            <person name="Engler F."/>
            <person name="Soderlund C."/>
            <person name="Wing R.A."/>
            <person name="Palmer L.E."/>
            <person name="de la Bastide M."/>
            <person name="Spiegel L."/>
            <person name="Nascimento L."/>
            <person name="Zutavern T."/>
            <person name="O'Shaughnessy A."/>
            <person name="Dike S."/>
            <person name="Dedhia N."/>
            <person name="Preston R."/>
            <person name="Balija V."/>
            <person name="McCombie W.R."/>
            <person name="Chow T."/>
            <person name="Chen H."/>
            <person name="Chung M."/>
            <person name="Chen C."/>
            <person name="Shaw J."/>
            <person name="Wu H."/>
            <person name="Hsiao K."/>
            <person name="Chao Y."/>
            <person name="Chu M."/>
            <person name="Cheng C."/>
            <person name="Hour A."/>
            <person name="Lee P."/>
            <person name="Lin S."/>
            <person name="Lin Y."/>
            <person name="Liou J."/>
            <person name="Liu S."/>
            <person name="Hsing Y."/>
            <person name="Raghuvanshi S."/>
            <person name="Mohanty A."/>
            <person name="Bharti A.K."/>
            <person name="Gaur A."/>
            <person name="Gupta V."/>
            <person name="Kumar D."/>
            <person name="Ravi V."/>
            <person name="Vij S."/>
            <person name="Kapur A."/>
            <person name="Khurana P."/>
            <person name="Khurana P."/>
            <person name="Khurana J.P."/>
            <person name="Tyagi A.K."/>
            <person name="Gaikwad K."/>
            <person name="Singh A."/>
            <person name="Dalal V."/>
            <person name="Srivastava S."/>
            <person name="Dixit A."/>
            <person name="Pal A.K."/>
            <person name="Ghazi I.A."/>
            <person name="Yadav M."/>
            <person name="Pandit A."/>
            <person name="Bhargava A."/>
            <person name="Sureshbabu K."/>
            <person name="Batra K."/>
            <person name="Sharma T.R."/>
            <person name="Mohapatra T."/>
            <person name="Singh N.K."/>
            <person name="Messing J."/>
            <person name="Nelson A.B."/>
            <person name="Fuks G."/>
            <person name="Kavchok S."/>
            <person name="Keizer G."/>
            <person name="Linton E."/>
            <person name="Llaca V."/>
            <person name="Song R."/>
            <person name="Tanyolac B."/>
            <person name="Young S."/>
            <person name="Ho-Il K."/>
            <person name="Hahn J.H."/>
            <person name="Sangsakoo G."/>
            <person name="Vanavichit A."/>
            <person name="de Mattos Luiz.A.T."/>
            <person name="Zimmer P.D."/>
            <person name="Malone G."/>
            <person name="Dellagostin O."/>
            <person name="de Oliveira A.C."/>
            <person name="Bevan M."/>
            <person name="Bancroft I."/>
            <person name="Minx P."/>
            <person name="Cordum H."/>
            <person name="Wilson R."/>
            <person name="Cheng Z."/>
            <person name="Jin W."/>
            <person name="Jiang J."/>
            <person name="Leong S.A."/>
            <person name="Iwama H."/>
            <person name="Gojobori T."/>
            <person name="Itoh T."/>
            <person name="Niimura Y."/>
            <person name="Fujii Y."/>
            <person name="Habara T."/>
            <person name="Sakai H."/>
            <person name="Sato Y."/>
            <person name="Wilson G."/>
            <person name="Kumar K."/>
            <person name="McCouch S."/>
            <person name="Juretic N."/>
            <person name="Hoen D."/>
            <person name="Wright S."/>
            <person name="Bruskiewich R."/>
            <person name="Bureau T."/>
            <person name="Miyao A."/>
            <person name="Hirochika H."/>
            <person name="Nishikawa T."/>
            <person name="Kadowaki K."/>
            <person name="Sugiura M."/>
            <person name="Burr B."/>
            <person name="Sasaki T."/>
        </authorList>
    </citation>
    <scope>NUCLEOTIDE SEQUENCE [LARGE SCALE GENOMIC DNA]</scope>
    <source>
        <strain evidence="2">cv. Nipponbare</strain>
    </source>
</reference>
<organism evidence="1 2">
    <name type="scientific">Oryza sativa subsp. japonica</name>
    <name type="common">Rice</name>
    <dbReference type="NCBI Taxonomy" id="39947"/>
    <lineage>
        <taxon>Eukaryota</taxon>
        <taxon>Viridiplantae</taxon>
        <taxon>Streptophyta</taxon>
        <taxon>Embryophyta</taxon>
        <taxon>Tracheophyta</taxon>
        <taxon>Spermatophyta</taxon>
        <taxon>Magnoliopsida</taxon>
        <taxon>Liliopsida</taxon>
        <taxon>Poales</taxon>
        <taxon>Poaceae</taxon>
        <taxon>BOP clade</taxon>
        <taxon>Oryzoideae</taxon>
        <taxon>Oryzeae</taxon>
        <taxon>Oryzinae</taxon>
        <taxon>Oryza</taxon>
        <taxon>Oryza sativa</taxon>
    </lineage>
</organism>
<dbReference type="Proteomes" id="UP000059680">
    <property type="component" value="Chromosome 11"/>
</dbReference>
<dbReference type="Gramene" id="Os11t0661700-00">
    <property type="protein sequence ID" value="Os11t0661700-00"/>
    <property type="gene ID" value="Os11g0661700"/>
</dbReference>
<reference evidence="1 2" key="3">
    <citation type="journal article" date="2013" name="Rice">
        <title>Improvement of the Oryza sativa Nipponbare reference genome using next generation sequence and optical map data.</title>
        <authorList>
            <person name="Kawahara Y."/>
            <person name="de la Bastide M."/>
            <person name="Hamilton J.P."/>
            <person name="Kanamori H."/>
            <person name="McCombie W.R."/>
            <person name="Ouyang S."/>
            <person name="Schwartz D.C."/>
            <person name="Tanaka T."/>
            <person name="Wu J."/>
            <person name="Zhou S."/>
            <person name="Childs K.L."/>
            <person name="Davidson R.M."/>
            <person name="Lin H."/>
            <person name="Quesada-Ocampo L."/>
            <person name="Vaillancourt B."/>
            <person name="Sakai H."/>
            <person name="Lee S.S."/>
            <person name="Kim J."/>
            <person name="Numa H."/>
            <person name="Itoh T."/>
            <person name="Buell C.R."/>
            <person name="Matsumoto T."/>
        </authorList>
    </citation>
    <scope>NUCLEOTIDE SEQUENCE [LARGE SCALE GENOMIC DNA]</scope>
    <source>
        <strain evidence="2">cv. Nipponbare</strain>
    </source>
</reference>
<accession>A0A0P0Y511</accession>
<dbReference type="InParanoid" id="A0A0P0Y511"/>
<evidence type="ECO:0000313" key="2">
    <source>
        <dbReference type="Proteomes" id="UP000059680"/>
    </source>
</evidence>
<name>A0A0P0Y511_ORYSJ</name>
<keyword evidence="2" id="KW-1185">Reference proteome</keyword>
<proteinExistence type="predicted"/>
<feature type="non-terminal residue" evidence="1">
    <location>
        <position position="1"/>
    </location>
</feature>